<dbReference type="AlphaFoldDB" id="U4LG43"/>
<accession>U4LG43</accession>
<dbReference type="Proteomes" id="UP000018144">
    <property type="component" value="Unassembled WGS sequence"/>
</dbReference>
<protein>
    <submittedName>
        <fullName evidence="1">Uncharacterized protein</fullName>
    </submittedName>
</protein>
<proteinExistence type="predicted"/>
<organism evidence="1 2">
    <name type="scientific">Pyronema omphalodes (strain CBS 100304)</name>
    <name type="common">Pyronema confluens</name>
    <dbReference type="NCBI Taxonomy" id="1076935"/>
    <lineage>
        <taxon>Eukaryota</taxon>
        <taxon>Fungi</taxon>
        <taxon>Dikarya</taxon>
        <taxon>Ascomycota</taxon>
        <taxon>Pezizomycotina</taxon>
        <taxon>Pezizomycetes</taxon>
        <taxon>Pezizales</taxon>
        <taxon>Pyronemataceae</taxon>
        <taxon>Pyronema</taxon>
    </lineage>
</organism>
<sequence>MPVGGSTVSSRLSNATSQNCLPTALQLASSKPEADWLPTTQEQKYLVFCPIV</sequence>
<gene>
    <name evidence="1" type="ORF">PCON_01124</name>
</gene>
<name>U4LG43_PYROM</name>
<evidence type="ECO:0000313" key="2">
    <source>
        <dbReference type="Proteomes" id="UP000018144"/>
    </source>
</evidence>
<dbReference type="EMBL" id="HF936073">
    <property type="protein sequence ID" value="CCX14898.1"/>
    <property type="molecule type" value="Genomic_DNA"/>
</dbReference>
<evidence type="ECO:0000313" key="1">
    <source>
        <dbReference type="EMBL" id="CCX14898.1"/>
    </source>
</evidence>
<reference evidence="1 2" key="1">
    <citation type="journal article" date="2013" name="PLoS Genet.">
        <title>The genome and development-dependent transcriptomes of Pyronema confluens: a window into fungal evolution.</title>
        <authorList>
            <person name="Traeger S."/>
            <person name="Altegoer F."/>
            <person name="Freitag M."/>
            <person name="Gabaldon T."/>
            <person name="Kempken F."/>
            <person name="Kumar A."/>
            <person name="Marcet-Houben M."/>
            <person name="Poggeler S."/>
            <person name="Stajich J.E."/>
            <person name="Nowrousian M."/>
        </authorList>
    </citation>
    <scope>NUCLEOTIDE SEQUENCE [LARGE SCALE GENOMIC DNA]</scope>
    <source>
        <strain evidence="2">CBS 100304</strain>
        <tissue evidence="1">Vegetative mycelium</tissue>
    </source>
</reference>
<keyword evidence="2" id="KW-1185">Reference proteome</keyword>